<dbReference type="InterPro" id="IPR036055">
    <property type="entry name" value="LDL_receptor-like_sf"/>
</dbReference>
<feature type="disulfide bond" evidence="2">
    <location>
        <begin position="37"/>
        <end position="49"/>
    </location>
</feature>
<name>A0A8J4SFB9_9TREM</name>
<comment type="caution">
    <text evidence="2">Lacks conserved residue(s) required for the propagation of feature annotation.</text>
</comment>
<dbReference type="AlphaFoldDB" id="A0A8J4SFB9"/>
<evidence type="ECO:0000313" key="3">
    <source>
        <dbReference type="EMBL" id="KAF5394983.1"/>
    </source>
</evidence>
<dbReference type="Proteomes" id="UP000748531">
    <property type="component" value="Unassembled WGS sequence"/>
</dbReference>
<keyword evidence="1 2" id="KW-1015">Disulfide bond</keyword>
<dbReference type="PROSITE" id="PS50068">
    <property type="entry name" value="LDLRA_2"/>
    <property type="match status" value="1"/>
</dbReference>
<comment type="caution">
    <text evidence="3">The sequence shown here is derived from an EMBL/GenBank/DDBJ whole genome shotgun (WGS) entry which is preliminary data.</text>
</comment>
<reference evidence="3" key="1">
    <citation type="submission" date="2019-05" db="EMBL/GenBank/DDBJ databases">
        <title>Annotation for the trematode Paragonimus heterotremus.</title>
        <authorList>
            <person name="Choi Y.-J."/>
        </authorList>
    </citation>
    <scope>NUCLEOTIDE SEQUENCE</scope>
    <source>
        <strain evidence="3">LC</strain>
    </source>
</reference>
<feature type="disulfide bond" evidence="2">
    <location>
        <begin position="44"/>
        <end position="62"/>
    </location>
</feature>
<evidence type="ECO:0000313" key="4">
    <source>
        <dbReference type="Proteomes" id="UP000748531"/>
    </source>
</evidence>
<proteinExistence type="predicted"/>
<dbReference type="SUPFAM" id="SSF57424">
    <property type="entry name" value="LDL receptor-like module"/>
    <property type="match status" value="1"/>
</dbReference>
<organism evidence="3 4">
    <name type="scientific">Paragonimus heterotremus</name>
    <dbReference type="NCBI Taxonomy" id="100268"/>
    <lineage>
        <taxon>Eukaryota</taxon>
        <taxon>Metazoa</taxon>
        <taxon>Spiralia</taxon>
        <taxon>Lophotrochozoa</taxon>
        <taxon>Platyhelminthes</taxon>
        <taxon>Trematoda</taxon>
        <taxon>Digenea</taxon>
        <taxon>Plagiorchiida</taxon>
        <taxon>Troglotremata</taxon>
        <taxon>Troglotrematidae</taxon>
        <taxon>Paragonimus</taxon>
    </lineage>
</organism>
<dbReference type="Gene3D" id="2.40.128.620">
    <property type="match status" value="1"/>
</dbReference>
<protein>
    <submittedName>
        <fullName evidence="3">Uncharacterized protein</fullName>
    </submittedName>
</protein>
<dbReference type="OrthoDB" id="10336744at2759"/>
<dbReference type="CDD" id="cd00112">
    <property type="entry name" value="LDLa"/>
    <property type="match status" value="1"/>
</dbReference>
<sequence>MFLPNHEVYIITIYVVTNRCFHETIKETVELQVESKCNETHLWCPDSECVVKEAYCDGISNCTNGYDERSVQCPAIQIDGKVFSDEKPVEWDPQYRNETSDEYKKLTLDLCHAVDQALRLIENLFGVPNACHLVEIYEGSVFASLHVQMSKENLRSAKVLYRNEEFYEYVRSMMSHFPTYDTKYRFREEVAIASELR</sequence>
<accession>A0A8J4SFB9</accession>
<keyword evidence="4" id="KW-1185">Reference proteome</keyword>
<dbReference type="EMBL" id="LUCH01017442">
    <property type="protein sequence ID" value="KAF5394983.1"/>
    <property type="molecule type" value="Genomic_DNA"/>
</dbReference>
<evidence type="ECO:0000256" key="2">
    <source>
        <dbReference type="PROSITE-ProRule" id="PRU00124"/>
    </source>
</evidence>
<evidence type="ECO:0000256" key="1">
    <source>
        <dbReference type="ARBA" id="ARBA00023157"/>
    </source>
</evidence>
<gene>
    <name evidence="3" type="ORF">PHET_09068</name>
</gene>
<dbReference type="InterPro" id="IPR002172">
    <property type="entry name" value="LDrepeatLR_classA_rpt"/>
</dbReference>